<evidence type="ECO:0000313" key="4">
    <source>
        <dbReference type="EMBL" id="PSK82046.1"/>
    </source>
</evidence>
<dbReference type="SMART" id="SM00014">
    <property type="entry name" value="acidPPc"/>
    <property type="match status" value="1"/>
</dbReference>
<evidence type="ECO:0000256" key="1">
    <source>
        <dbReference type="SAM" id="Phobius"/>
    </source>
</evidence>
<keyword evidence="6" id="KW-1185">Reference proteome</keyword>
<feature type="transmembrane region" description="Helical" evidence="1">
    <location>
        <begin position="220"/>
        <end position="237"/>
    </location>
</feature>
<dbReference type="EMBL" id="PYGC01000007">
    <property type="protein sequence ID" value="PSK82046.1"/>
    <property type="molecule type" value="Genomic_DNA"/>
</dbReference>
<evidence type="ECO:0000313" key="6">
    <source>
        <dbReference type="Proteomes" id="UP000396862"/>
    </source>
</evidence>
<feature type="transmembrane region" description="Helical" evidence="1">
    <location>
        <begin position="12"/>
        <end position="31"/>
    </location>
</feature>
<keyword evidence="1" id="KW-1133">Transmembrane helix</keyword>
<dbReference type="InterPro" id="IPR036938">
    <property type="entry name" value="PAP2/HPO_sf"/>
</dbReference>
<dbReference type="EMBL" id="BLAU01000001">
    <property type="protein sequence ID" value="GET22639.1"/>
    <property type="molecule type" value="Genomic_DNA"/>
</dbReference>
<feature type="transmembrane region" description="Helical" evidence="1">
    <location>
        <begin position="153"/>
        <end position="174"/>
    </location>
</feature>
<organism evidence="4 5">
    <name type="scientific">Prolixibacter denitrificans</name>
    <dbReference type="NCBI Taxonomy" id="1541063"/>
    <lineage>
        <taxon>Bacteria</taxon>
        <taxon>Pseudomonadati</taxon>
        <taxon>Bacteroidota</taxon>
        <taxon>Bacteroidia</taxon>
        <taxon>Marinilabiliales</taxon>
        <taxon>Prolixibacteraceae</taxon>
        <taxon>Prolixibacter</taxon>
    </lineage>
</organism>
<keyword evidence="1" id="KW-0472">Membrane</keyword>
<reference evidence="4 5" key="1">
    <citation type="submission" date="2018-03" db="EMBL/GenBank/DDBJ databases">
        <title>Genomic Encyclopedia of Archaeal and Bacterial Type Strains, Phase II (KMG-II): from individual species to whole genera.</title>
        <authorList>
            <person name="Goeker M."/>
        </authorList>
    </citation>
    <scope>NUCLEOTIDE SEQUENCE [LARGE SCALE GENOMIC DNA]</scope>
    <source>
        <strain evidence="4 5">DSM 27267</strain>
    </source>
</reference>
<feature type="transmembrane region" description="Helical" evidence="1">
    <location>
        <begin position="127"/>
        <end position="146"/>
    </location>
</feature>
<dbReference type="OrthoDB" id="9789113at2"/>
<dbReference type="Proteomes" id="UP000396862">
    <property type="component" value="Unassembled WGS sequence"/>
</dbReference>
<feature type="transmembrane region" description="Helical" evidence="1">
    <location>
        <begin position="77"/>
        <end position="95"/>
    </location>
</feature>
<feature type="domain" description="Phosphatidic acid phosphatase type 2/haloperoxidase" evidence="2">
    <location>
        <begin position="77"/>
        <end position="195"/>
    </location>
</feature>
<keyword evidence="1" id="KW-0812">Transmembrane</keyword>
<dbReference type="Gene3D" id="1.20.144.10">
    <property type="entry name" value="Phosphatidic acid phosphatase type 2/haloperoxidase"/>
    <property type="match status" value="1"/>
</dbReference>
<dbReference type="Pfam" id="PF01569">
    <property type="entry name" value="PAP2"/>
    <property type="match status" value="1"/>
</dbReference>
<dbReference type="RefSeq" id="WP_106542845.1">
    <property type="nucleotide sequence ID" value="NZ_BLAU01000001.1"/>
</dbReference>
<protein>
    <submittedName>
        <fullName evidence="4">Undecaprenyl-diphosphatase</fullName>
    </submittedName>
</protein>
<feature type="transmembrane region" description="Helical" evidence="1">
    <location>
        <begin position="51"/>
        <end position="70"/>
    </location>
</feature>
<evidence type="ECO:0000259" key="2">
    <source>
        <dbReference type="SMART" id="SM00014"/>
    </source>
</evidence>
<dbReference type="PANTHER" id="PTHR14969">
    <property type="entry name" value="SPHINGOSINE-1-PHOSPHATE PHOSPHOHYDROLASE"/>
    <property type="match status" value="1"/>
</dbReference>
<dbReference type="SUPFAM" id="SSF48317">
    <property type="entry name" value="Acid phosphatase/Vanadium-dependent haloperoxidase"/>
    <property type="match status" value="1"/>
</dbReference>
<comment type="caution">
    <text evidence="4">The sequence shown here is derived from an EMBL/GenBank/DDBJ whole genome shotgun (WGS) entry which is preliminary data.</text>
</comment>
<sequence>MKNFIWDNKYFLAPLLMFWILLGFLLLAYGYHDSFLVMNGIYFKWLDYPMLILTWLGDSFFLSALMLLLFMRKDMNMVLVAIASVIITGFIAQFLKHWVFFEWDRPLTVFEGKGMVHYVGNYILHKYSFPSGHSTTTAAAFTVIAWHIRKRKVMPFILGLLTVVVSYTRIYLGAHFPGDVLAGNLLGFIGAYFTIRYMAPVIRHYFNRISKNKRQRWERSLWFAAVIVMVIMFIHPFK</sequence>
<gene>
    <name evidence="4" type="ORF">CLV93_107160</name>
    <name evidence="3" type="ORF">JCM18694_28850</name>
</gene>
<evidence type="ECO:0000313" key="5">
    <source>
        <dbReference type="Proteomes" id="UP000240621"/>
    </source>
</evidence>
<accession>A0A2P8CAQ7</accession>
<dbReference type="AlphaFoldDB" id="A0A2P8CAQ7"/>
<reference evidence="3 6" key="2">
    <citation type="submission" date="2019-10" db="EMBL/GenBank/DDBJ databases">
        <title>Prolixibacter strains distinguished by the presence of nitrate reductase genes were adept at nitrate-dependent anaerobic corrosion of metallic iron and carbon steel.</title>
        <authorList>
            <person name="Iino T."/>
            <person name="Shono N."/>
            <person name="Ito K."/>
            <person name="Nakamura R."/>
            <person name="Sueoka K."/>
            <person name="Harayama S."/>
            <person name="Ohkuma M."/>
        </authorList>
    </citation>
    <scope>NUCLEOTIDE SEQUENCE [LARGE SCALE GENOMIC DNA]</scope>
    <source>
        <strain evidence="3 6">MIC1-1</strain>
    </source>
</reference>
<dbReference type="InterPro" id="IPR000326">
    <property type="entry name" value="PAP2/HPO"/>
</dbReference>
<feature type="transmembrane region" description="Helical" evidence="1">
    <location>
        <begin position="180"/>
        <end position="199"/>
    </location>
</feature>
<proteinExistence type="predicted"/>
<evidence type="ECO:0000313" key="3">
    <source>
        <dbReference type="EMBL" id="GET22639.1"/>
    </source>
</evidence>
<dbReference type="Proteomes" id="UP000240621">
    <property type="component" value="Unassembled WGS sequence"/>
</dbReference>
<name>A0A2P8CAQ7_9BACT</name>
<dbReference type="PANTHER" id="PTHR14969:SF13">
    <property type="entry name" value="AT30094P"/>
    <property type="match status" value="1"/>
</dbReference>